<proteinExistence type="predicted"/>
<dbReference type="AlphaFoldDB" id="A0A9J5YLG9"/>
<evidence type="ECO:0000313" key="2">
    <source>
        <dbReference type="Proteomes" id="UP000824120"/>
    </source>
</evidence>
<name>A0A9J5YLG9_SOLCO</name>
<dbReference type="EMBL" id="JACXVP010000006">
    <property type="protein sequence ID" value="KAG5600837.1"/>
    <property type="molecule type" value="Genomic_DNA"/>
</dbReference>
<protein>
    <submittedName>
        <fullName evidence="1">Uncharacterized protein</fullName>
    </submittedName>
</protein>
<gene>
    <name evidence="1" type="ORF">H5410_032207</name>
</gene>
<accession>A0A9J5YLG9</accession>
<organism evidence="1 2">
    <name type="scientific">Solanum commersonii</name>
    <name type="common">Commerson's wild potato</name>
    <name type="synonym">Commerson's nightshade</name>
    <dbReference type="NCBI Taxonomy" id="4109"/>
    <lineage>
        <taxon>Eukaryota</taxon>
        <taxon>Viridiplantae</taxon>
        <taxon>Streptophyta</taxon>
        <taxon>Embryophyta</taxon>
        <taxon>Tracheophyta</taxon>
        <taxon>Spermatophyta</taxon>
        <taxon>Magnoliopsida</taxon>
        <taxon>eudicotyledons</taxon>
        <taxon>Gunneridae</taxon>
        <taxon>Pentapetalae</taxon>
        <taxon>asterids</taxon>
        <taxon>lamiids</taxon>
        <taxon>Solanales</taxon>
        <taxon>Solanaceae</taxon>
        <taxon>Solanoideae</taxon>
        <taxon>Solaneae</taxon>
        <taxon>Solanum</taxon>
    </lineage>
</organism>
<keyword evidence="2" id="KW-1185">Reference proteome</keyword>
<dbReference type="Proteomes" id="UP000824120">
    <property type="component" value="Chromosome 6"/>
</dbReference>
<comment type="caution">
    <text evidence="1">The sequence shown here is derived from an EMBL/GenBank/DDBJ whole genome shotgun (WGS) entry which is preliminary data.</text>
</comment>
<sequence>MKQFHSFYICIDAMKKGFQQGCRRCIGLDEVFSKRNLHILANWSQNWKGIERRKKIWACARSTFEAQFKYNINALSKMRTCIVKSLRKYNKEKWCKAFF</sequence>
<reference evidence="1 2" key="1">
    <citation type="submission" date="2020-09" db="EMBL/GenBank/DDBJ databases">
        <title>De no assembly of potato wild relative species, Solanum commersonii.</title>
        <authorList>
            <person name="Cho K."/>
        </authorList>
    </citation>
    <scope>NUCLEOTIDE SEQUENCE [LARGE SCALE GENOMIC DNA]</scope>
    <source>
        <strain evidence="1">LZ3.2</strain>
        <tissue evidence="1">Leaf</tissue>
    </source>
</reference>
<evidence type="ECO:0000313" key="1">
    <source>
        <dbReference type="EMBL" id="KAG5600837.1"/>
    </source>
</evidence>